<evidence type="ECO:0000256" key="9">
    <source>
        <dbReference type="ARBA" id="ARBA00023157"/>
    </source>
</evidence>
<dbReference type="InterPro" id="IPR012341">
    <property type="entry name" value="6hp_glycosidase-like_sf"/>
</dbReference>
<comment type="function">
    <text evidence="13">Involved in the maturation of Asn-linked oligosaccharides. Progressively trim alpha-1,2-linked mannose residues from Man(9)GlcNAc(2) to produce Man(5)GlcNAc(2).</text>
</comment>
<evidence type="ECO:0000256" key="12">
    <source>
        <dbReference type="ARBA" id="ARBA00048605"/>
    </source>
</evidence>
<dbReference type="GO" id="GO:0005509">
    <property type="term" value="F:calcium ion binding"/>
    <property type="evidence" value="ECO:0007669"/>
    <property type="project" value="InterPro"/>
</dbReference>
<keyword evidence="21" id="KW-1185">Reference proteome</keyword>
<sequence>PSFSRRSFRPREKYLILLVFLTFGVVCFGAFFFLPEFRGGSNTVNSVYNVYKHMQKAGPDLLIPAPPHGDEFSEIPGGGKLIRHDDIEHPDPHKIEDKAKLLAKIEEDMEIDKMRNQKVLERPDIIDQPNPALSVSSSQRTSASLKQVEIVVEEISVPPYNKIVTIPPAPSDHYPDTNGGEDPDPVARERRLKVKEMMKHAWDNYVRYAWGKNELRPISKRGHSASIFGSMSLGATIVDGLDTLYIMGLEEEFKQGRDWIAENFDINSATTDLSVFETNIRFIGGLLTCFALTGDVMFRDKAEQIAKKLLPAFQTQTGIPHSLINIKTGASKNYAWASGGCSVLSEVGTLHLEFAYLSDVTGDPVYRAKVDHIRRVIQSMDKPRGLYPNYINPKTGKWGQHHMSMGGLGDSFYEYLLKAWLQSGREDQEARQMYDDALHYVLLHMLKVSPGGLTFISDMKFDRLEHKMDHLACFSGGMIGLGAQTLKNDLSERYMGIAEAITNTCHESYDRTATKLGPEAFRFTEAIEAKALKSSEKYYILRPEVIESYFIMWRLTKQQKYRDWGWEAVQAIEKHCRVAGGYTGLKNVYLEDPPKDDVQQSFFLAETLKYLYLLFSDDSLMSLDEWVYNTEAHPLPI</sequence>
<comment type="cofactor">
    <cofactor evidence="1 16">
        <name>Ca(2+)</name>
        <dbReference type="ChEBI" id="CHEBI:29108"/>
    </cofactor>
</comment>
<evidence type="ECO:0000256" key="17">
    <source>
        <dbReference type="PIRSR" id="PIRSR601382-3"/>
    </source>
</evidence>
<comment type="similarity">
    <text evidence="3 18">Belongs to the glycosyl hydrolase 47 family.</text>
</comment>
<dbReference type="FunFam" id="1.50.10.10:FF:000002">
    <property type="entry name" value="alpha-1,2-Mannosidase"/>
    <property type="match status" value="1"/>
</dbReference>
<evidence type="ECO:0000313" key="20">
    <source>
        <dbReference type="EMBL" id="KDR14159.1"/>
    </source>
</evidence>
<dbReference type="Proteomes" id="UP000027135">
    <property type="component" value="Unassembled WGS sequence"/>
</dbReference>
<dbReference type="Gene3D" id="1.50.10.10">
    <property type="match status" value="1"/>
</dbReference>
<comment type="catalytic activity">
    <reaction evidence="11">
        <text>N(4)-(alpha-D-Man-(1-&gt;2)-alpha-D-Man-(1-&gt;2)-alpha-D-Man-(1-&gt;3)-[alpha-D-Man-(1-&gt;3)-[alpha-D-Man-(1-&gt;2)-alpha-D-Man-(1-&gt;6)]-alpha-D-Man-(1-&gt;6)]-beta-D-Man-(1-&gt;4)-beta-D-GlcNAc-(1-&gt;4)-beta-D-GlcNAc)-L-asparaginyl-[protein] (N-glucan mannose isomer 8A1,2,3B1,3) + 3 H2O = N(4)-(alpha-D-Man-(1-&gt;3)-[alpha-D-Man-(1-&gt;3)-[alpha-D-Man-(1-&gt;6)]-alpha-D-Man-(1-&gt;6)]-beta-D-Man-(1-&gt;4)-beta-D-GlcNAc-(1-&gt;4)-beta-D-GlcNAc)-L-asparaginyl-[protein] (N-glucan mannose isomer 5A1,2) + 3 beta-D-mannose</text>
        <dbReference type="Rhea" id="RHEA:56028"/>
        <dbReference type="Rhea" id="RHEA-COMP:14358"/>
        <dbReference type="Rhea" id="RHEA-COMP:14367"/>
        <dbReference type="ChEBI" id="CHEBI:15377"/>
        <dbReference type="ChEBI" id="CHEBI:28563"/>
        <dbReference type="ChEBI" id="CHEBI:59087"/>
        <dbReference type="ChEBI" id="CHEBI:60628"/>
        <dbReference type="EC" id="3.2.1.113"/>
    </reaction>
</comment>
<keyword evidence="7" id="KW-0735">Signal-anchor</keyword>
<reference evidence="20 21" key="1">
    <citation type="journal article" date="2014" name="Nat. Commun.">
        <title>Molecular traces of alternative social organization in a termite genome.</title>
        <authorList>
            <person name="Terrapon N."/>
            <person name="Li C."/>
            <person name="Robertson H.M."/>
            <person name="Ji L."/>
            <person name="Meng X."/>
            <person name="Booth W."/>
            <person name="Chen Z."/>
            <person name="Childers C.P."/>
            <person name="Glastad K.M."/>
            <person name="Gokhale K."/>
            <person name="Gowin J."/>
            <person name="Gronenberg W."/>
            <person name="Hermansen R.A."/>
            <person name="Hu H."/>
            <person name="Hunt B.G."/>
            <person name="Huylmans A.K."/>
            <person name="Khalil S.M."/>
            <person name="Mitchell R.D."/>
            <person name="Munoz-Torres M.C."/>
            <person name="Mustard J.A."/>
            <person name="Pan H."/>
            <person name="Reese J.T."/>
            <person name="Scharf M.E."/>
            <person name="Sun F."/>
            <person name="Vogel H."/>
            <person name="Xiao J."/>
            <person name="Yang W."/>
            <person name="Yang Z."/>
            <person name="Yang Z."/>
            <person name="Zhou J."/>
            <person name="Zhu J."/>
            <person name="Brent C.S."/>
            <person name="Elsik C.G."/>
            <person name="Goodisman M.A."/>
            <person name="Liberles D.A."/>
            <person name="Roe R.M."/>
            <person name="Vargo E.L."/>
            <person name="Vilcinskas A."/>
            <person name="Wang J."/>
            <person name="Bornberg-Bauer E."/>
            <person name="Korb J."/>
            <person name="Zhang G."/>
            <person name="Liebig J."/>
        </authorList>
    </citation>
    <scope>NUCLEOTIDE SEQUENCE [LARGE SCALE GENOMIC DNA]</scope>
    <source>
        <tissue evidence="20">Whole organism</tissue>
    </source>
</reference>
<proteinExistence type="inferred from homology"/>
<feature type="transmembrane region" description="Helical" evidence="19">
    <location>
        <begin position="14"/>
        <end position="34"/>
    </location>
</feature>
<evidence type="ECO:0000256" key="13">
    <source>
        <dbReference type="ARBA" id="ARBA00054774"/>
    </source>
</evidence>
<evidence type="ECO:0000256" key="14">
    <source>
        <dbReference type="ARBA" id="ARBA00060399"/>
    </source>
</evidence>
<keyword evidence="16" id="KW-0479">Metal-binding</keyword>
<keyword evidence="9 17" id="KW-1015">Disulfide bond</keyword>
<evidence type="ECO:0000256" key="7">
    <source>
        <dbReference type="ARBA" id="ARBA00022968"/>
    </source>
</evidence>
<feature type="non-terminal residue" evidence="20">
    <location>
        <position position="1"/>
    </location>
</feature>
<feature type="active site" description="Proton donor" evidence="15">
    <location>
        <position position="277"/>
    </location>
</feature>
<organism evidence="20 21">
    <name type="scientific">Zootermopsis nevadensis</name>
    <name type="common">Dampwood termite</name>
    <dbReference type="NCBI Taxonomy" id="136037"/>
    <lineage>
        <taxon>Eukaryota</taxon>
        <taxon>Metazoa</taxon>
        <taxon>Ecdysozoa</taxon>
        <taxon>Arthropoda</taxon>
        <taxon>Hexapoda</taxon>
        <taxon>Insecta</taxon>
        <taxon>Pterygota</taxon>
        <taxon>Neoptera</taxon>
        <taxon>Polyneoptera</taxon>
        <taxon>Dictyoptera</taxon>
        <taxon>Blattodea</taxon>
        <taxon>Blattoidea</taxon>
        <taxon>Termitoidae</taxon>
        <taxon>Termopsidae</taxon>
        <taxon>Zootermopsis</taxon>
    </lineage>
</organism>
<dbReference type="SUPFAM" id="SSF48225">
    <property type="entry name" value="Seven-hairpin glycosidases"/>
    <property type="match status" value="1"/>
</dbReference>
<feature type="active site" evidence="15">
    <location>
        <position position="410"/>
    </location>
</feature>
<name>A0A067R784_ZOONE</name>
<dbReference type="eggNOG" id="KOG2204">
    <property type="taxonomic scope" value="Eukaryota"/>
</dbReference>
<evidence type="ECO:0000256" key="10">
    <source>
        <dbReference type="ARBA" id="ARBA00023295"/>
    </source>
</evidence>
<evidence type="ECO:0000256" key="15">
    <source>
        <dbReference type="PIRSR" id="PIRSR601382-1"/>
    </source>
</evidence>
<keyword evidence="6 16" id="KW-0106">Calcium</keyword>
<comment type="subcellular location">
    <subcellularLocation>
        <location evidence="14">Endomembrane system</location>
        <topology evidence="14">Single-pass type II membrane protein</topology>
    </subcellularLocation>
</comment>
<keyword evidence="19" id="KW-1133">Transmembrane helix</keyword>
<dbReference type="Pfam" id="PF01532">
    <property type="entry name" value="Glyco_hydro_47"/>
    <property type="match status" value="1"/>
</dbReference>
<evidence type="ECO:0000256" key="18">
    <source>
        <dbReference type="RuleBase" id="RU361193"/>
    </source>
</evidence>
<dbReference type="STRING" id="136037.A0A067R784"/>
<evidence type="ECO:0000256" key="8">
    <source>
        <dbReference type="ARBA" id="ARBA00023136"/>
    </source>
</evidence>
<evidence type="ECO:0000256" key="3">
    <source>
        <dbReference type="ARBA" id="ARBA00007658"/>
    </source>
</evidence>
<evidence type="ECO:0000256" key="1">
    <source>
        <dbReference type="ARBA" id="ARBA00001913"/>
    </source>
</evidence>
<dbReference type="EC" id="3.2.1.-" evidence="18"/>
<dbReference type="PANTHER" id="PTHR11742">
    <property type="entry name" value="MANNOSYL-OLIGOSACCHARIDE ALPHA-1,2-MANNOSIDASE-RELATED"/>
    <property type="match status" value="1"/>
</dbReference>
<keyword evidence="8 19" id="KW-0472">Membrane</keyword>
<dbReference type="GO" id="GO:0004571">
    <property type="term" value="F:mannosyl-oligosaccharide 1,2-alpha-mannosidase activity"/>
    <property type="evidence" value="ECO:0007669"/>
    <property type="project" value="UniProtKB-EC"/>
</dbReference>
<dbReference type="PRINTS" id="PR00747">
    <property type="entry name" value="GLYHDRLASE47"/>
</dbReference>
<evidence type="ECO:0000256" key="16">
    <source>
        <dbReference type="PIRSR" id="PIRSR601382-2"/>
    </source>
</evidence>
<dbReference type="AlphaFoldDB" id="A0A067R784"/>
<evidence type="ECO:0000256" key="19">
    <source>
        <dbReference type="SAM" id="Phobius"/>
    </source>
</evidence>
<evidence type="ECO:0000256" key="5">
    <source>
        <dbReference type="ARBA" id="ARBA00022801"/>
    </source>
</evidence>
<dbReference type="InParanoid" id="A0A067R784"/>
<evidence type="ECO:0000256" key="4">
    <source>
        <dbReference type="ARBA" id="ARBA00022692"/>
    </source>
</evidence>
<dbReference type="InterPro" id="IPR036026">
    <property type="entry name" value="Seven-hairpin_glycosidases"/>
</dbReference>
<evidence type="ECO:0000313" key="21">
    <source>
        <dbReference type="Proteomes" id="UP000027135"/>
    </source>
</evidence>
<keyword evidence="5 18" id="KW-0378">Hydrolase</keyword>
<keyword evidence="4 19" id="KW-0812">Transmembrane</keyword>
<feature type="binding site" evidence="16">
    <location>
        <position position="630"/>
    </location>
    <ligand>
        <name>Ca(2+)</name>
        <dbReference type="ChEBI" id="CHEBI:29108"/>
    </ligand>
</feature>
<feature type="active site" evidence="15">
    <location>
        <position position="544"/>
    </location>
</feature>
<gene>
    <name evidence="20" type="ORF">L798_11797</name>
</gene>
<dbReference type="InterPro" id="IPR050749">
    <property type="entry name" value="Glycosyl_Hydrolase_47"/>
</dbReference>
<comment type="pathway">
    <text evidence="2">Protein modification; protein glycosylation.</text>
</comment>
<evidence type="ECO:0000256" key="11">
    <source>
        <dbReference type="ARBA" id="ARBA00047669"/>
    </source>
</evidence>
<feature type="non-terminal residue" evidence="20">
    <location>
        <position position="637"/>
    </location>
</feature>
<evidence type="ECO:0000256" key="6">
    <source>
        <dbReference type="ARBA" id="ARBA00022837"/>
    </source>
</evidence>
<dbReference type="GO" id="GO:0005783">
    <property type="term" value="C:endoplasmic reticulum"/>
    <property type="evidence" value="ECO:0007669"/>
    <property type="project" value="TreeGrafter"/>
</dbReference>
<protein>
    <recommendedName>
        <fullName evidence="18">alpha-1,2-Mannosidase</fullName>
        <ecNumber evidence="18">3.2.1.-</ecNumber>
    </recommendedName>
</protein>
<accession>A0A067R784</accession>
<feature type="active site" description="Proton donor" evidence="15">
    <location>
        <position position="519"/>
    </location>
</feature>
<evidence type="ECO:0000256" key="2">
    <source>
        <dbReference type="ARBA" id="ARBA00004922"/>
    </source>
</evidence>
<dbReference type="PANTHER" id="PTHR11742:SF6">
    <property type="entry name" value="MANNOSYL-OLIGOSACCHARIDE ALPHA-1,2-MANNOSIDASE IA-RELATED"/>
    <property type="match status" value="1"/>
</dbReference>
<dbReference type="OMA" id="DTCVWAY"/>
<dbReference type="GO" id="GO:0005975">
    <property type="term" value="P:carbohydrate metabolic process"/>
    <property type="evidence" value="ECO:0007669"/>
    <property type="project" value="InterPro"/>
</dbReference>
<dbReference type="FunCoup" id="A0A067R784">
    <property type="interactions" value="1455"/>
</dbReference>
<keyword evidence="10 18" id="KW-0326">Glycosidase</keyword>
<feature type="disulfide bond" evidence="17">
    <location>
        <begin position="473"/>
        <end position="505"/>
    </location>
</feature>
<comment type="catalytic activity">
    <reaction evidence="12">
        <text>N(4)-(alpha-D-Man-(1-&gt;2)-alpha-D-Man-(1-&gt;2)-alpha-D-Man-(1-&gt;3)-[alpha-D-Man-(1-&gt;2)-alpha-D-Man-(1-&gt;3)-[alpha-D-Man-(1-&gt;2)-alpha-D-Man-(1-&gt;6)]-alpha-D-Man-(1-&gt;6)]-beta-D-Man-(1-&gt;4)-beta-D-GlcNAc-(1-&gt;4)-beta-D-GlcNAc)-L-asparaginyl-[protein] (N-glucan mannose isomer 9A1,2,3B1,2,3) + 4 H2O = N(4)-(alpha-D-Man-(1-&gt;3)-[alpha-D-Man-(1-&gt;3)-[alpha-D-Man-(1-&gt;6)]-alpha-D-Man-(1-&gt;6)]-beta-D-Man-(1-&gt;4)-beta-D-GlcNAc-(1-&gt;4)-beta-D-GlcNAc)-L-asparaginyl-[protein] (N-glucan mannose isomer 5A1,2) + 4 beta-D-mannose</text>
        <dbReference type="Rhea" id="RHEA:56008"/>
        <dbReference type="Rhea" id="RHEA-COMP:14356"/>
        <dbReference type="Rhea" id="RHEA-COMP:14367"/>
        <dbReference type="ChEBI" id="CHEBI:15377"/>
        <dbReference type="ChEBI" id="CHEBI:28563"/>
        <dbReference type="ChEBI" id="CHEBI:59087"/>
        <dbReference type="ChEBI" id="CHEBI:139493"/>
        <dbReference type="EC" id="3.2.1.113"/>
    </reaction>
</comment>
<dbReference type="EMBL" id="KK852898">
    <property type="protein sequence ID" value="KDR14159.1"/>
    <property type="molecule type" value="Genomic_DNA"/>
</dbReference>
<dbReference type="GO" id="GO:0000139">
    <property type="term" value="C:Golgi membrane"/>
    <property type="evidence" value="ECO:0007669"/>
    <property type="project" value="TreeGrafter"/>
</dbReference>
<dbReference type="InterPro" id="IPR001382">
    <property type="entry name" value="Glyco_hydro_47"/>
</dbReference>